<organism evidence="1 2">
    <name type="scientific">Caerostris darwini</name>
    <dbReference type="NCBI Taxonomy" id="1538125"/>
    <lineage>
        <taxon>Eukaryota</taxon>
        <taxon>Metazoa</taxon>
        <taxon>Ecdysozoa</taxon>
        <taxon>Arthropoda</taxon>
        <taxon>Chelicerata</taxon>
        <taxon>Arachnida</taxon>
        <taxon>Araneae</taxon>
        <taxon>Araneomorphae</taxon>
        <taxon>Entelegynae</taxon>
        <taxon>Araneoidea</taxon>
        <taxon>Araneidae</taxon>
        <taxon>Caerostris</taxon>
    </lineage>
</organism>
<proteinExistence type="predicted"/>
<protein>
    <submittedName>
        <fullName evidence="1">Uncharacterized protein</fullName>
    </submittedName>
</protein>
<accession>A0AAV4VTV6</accession>
<dbReference type="AlphaFoldDB" id="A0AAV4VTV6"/>
<evidence type="ECO:0000313" key="2">
    <source>
        <dbReference type="Proteomes" id="UP001054837"/>
    </source>
</evidence>
<sequence>MRRSRPTLRSAEARSSCAGNGVRETFGKVKSVTVEGVAFQSQPFLCCPEERLPFFSFLFCRAFSKYSFLQQAAYFHEFETSNRKVGKFADFRDANVTL</sequence>
<name>A0AAV4VTV6_9ARAC</name>
<gene>
    <name evidence="1" type="ORF">CDAR_493851</name>
</gene>
<dbReference type="EMBL" id="BPLQ01013610">
    <property type="protein sequence ID" value="GIY73438.1"/>
    <property type="molecule type" value="Genomic_DNA"/>
</dbReference>
<evidence type="ECO:0000313" key="1">
    <source>
        <dbReference type="EMBL" id="GIY73438.1"/>
    </source>
</evidence>
<keyword evidence="2" id="KW-1185">Reference proteome</keyword>
<comment type="caution">
    <text evidence="1">The sequence shown here is derived from an EMBL/GenBank/DDBJ whole genome shotgun (WGS) entry which is preliminary data.</text>
</comment>
<dbReference type="Proteomes" id="UP001054837">
    <property type="component" value="Unassembled WGS sequence"/>
</dbReference>
<reference evidence="1 2" key="1">
    <citation type="submission" date="2021-06" db="EMBL/GenBank/DDBJ databases">
        <title>Caerostris darwini draft genome.</title>
        <authorList>
            <person name="Kono N."/>
            <person name="Arakawa K."/>
        </authorList>
    </citation>
    <scope>NUCLEOTIDE SEQUENCE [LARGE SCALE GENOMIC DNA]</scope>
</reference>